<dbReference type="AlphaFoldDB" id="A0A0P0YB72"/>
<proteinExistence type="predicted"/>
<keyword evidence="2" id="KW-1185">Reference proteome</keyword>
<accession>A0A0P0YB72</accession>
<name>A0A0P0YB72_ORYSJ</name>
<organism evidence="1 2">
    <name type="scientific">Oryza sativa subsp. japonica</name>
    <name type="common">Rice</name>
    <dbReference type="NCBI Taxonomy" id="39947"/>
    <lineage>
        <taxon>Eukaryota</taxon>
        <taxon>Viridiplantae</taxon>
        <taxon>Streptophyta</taxon>
        <taxon>Embryophyta</taxon>
        <taxon>Tracheophyta</taxon>
        <taxon>Spermatophyta</taxon>
        <taxon>Magnoliopsida</taxon>
        <taxon>Liliopsida</taxon>
        <taxon>Poales</taxon>
        <taxon>Poaceae</taxon>
        <taxon>BOP clade</taxon>
        <taxon>Oryzoideae</taxon>
        <taxon>Oryzeae</taxon>
        <taxon>Oryzinae</taxon>
        <taxon>Oryza</taxon>
        <taxon>Oryza sativa</taxon>
    </lineage>
</organism>
<dbReference type="InParanoid" id="A0A0P0YB72"/>
<reference evidence="2" key="1">
    <citation type="journal article" date="2005" name="Nature">
        <title>The map-based sequence of the rice genome.</title>
        <authorList>
            <consortium name="International rice genome sequencing project (IRGSP)"/>
            <person name="Matsumoto T."/>
            <person name="Wu J."/>
            <person name="Kanamori H."/>
            <person name="Katayose Y."/>
            <person name="Fujisawa M."/>
            <person name="Namiki N."/>
            <person name="Mizuno H."/>
            <person name="Yamamoto K."/>
            <person name="Antonio B.A."/>
            <person name="Baba T."/>
            <person name="Sakata K."/>
            <person name="Nagamura Y."/>
            <person name="Aoki H."/>
            <person name="Arikawa K."/>
            <person name="Arita K."/>
            <person name="Bito T."/>
            <person name="Chiden Y."/>
            <person name="Fujitsuka N."/>
            <person name="Fukunaka R."/>
            <person name="Hamada M."/>
            <person name="Harada C."/>
            <person name="Hayashi A."/>
            <person name="Hijishita S."/>
            <person name="Honda M."/>
            <person name="Hosokawa S."/>
            <person name="Ichikawa Y."/>
            <person name="Idonuma A."/>
            <person name="Iijima M."/>
            <person name="Ikeda M."/>
            <person name="Ikeno M."/>
            <person name="Ito K."/>
            <person name="Ito S."/>
            <person name="Ito T."/>
            <person name="Ito Y."/>
            <person name="Ito Y."/>
            <person name="Iwabuchi A."/>
            <person name="Kamiya K."/>
            <person name="Karasawa W."/>
            <person name="Kurita K."/>
            <person name="Katagiri S."/>
            <person name="Kikuta A."/>
            <person name="Kobayashi H."/>
            <person name="Kobayashi N."/>
            <person name="Machita K."/>
            <person name="Maehara T."/>
            <person name="Masukawa M."/>
            <person name="Mizubayashi T."/>
            <person name="Mukai Y."/>
            <person name="Nagasaki H."/>
            <person name="Nagata Y."/>
            <person name="Naito S."/>
            <person name="Nakashima M."/>
            <person name="Nakama Y."/>
            <person name="Nakamichi Y."/>
            <person name="Nakamura M."/>
            <person name="Meguro A."/>
            <person name="Negishi M."/>
            <person name="Ohta I."/>
            <person name="Ohta T."/>
            <person name="Okamoto M."/>
            <person name="Ono N."/>
            <person name="Saji S."/>
            <person name="Sakaguchi M."/>
            <person name="Sakai K."/>
            <person name="Shibata M."/>
            <person name="Shimokawa T."/>
            <person name="Song J."/>
            <person name="Takazaki Y."/>
            <person name="Terasawa K."/>
            <person name="Tsugane M."/>
            <person name="Tsuji K."/>
            <person name="Ueda S."/>
            <person name="Waki K."/>
            <person name="Yamagata H."/>
            <person name="Yamamoto M."/>
            <person name="Yamamoto S."/>
            <person name="Yamane H."/>
            <person name="Yoshiki S."/>
            <person name="Yoshihara R."/>
            <person name="Yukawa K."/>
            <person name="Zhong H."/>
            <person name="Yano M."/>
            <person name="Yuan Q."/>
            <person name="Ouyang S."/>
            <person name="Liu J."/>
            <person name="Jones K.M."/>
            <person name="Gansberger K."/>
            <person name="Moffat K."/>
            <person name="Hill J."/>
            <person name="Bera J."/>
            <person name="Fadrosh D."/>
            <person name="Jin S."/>
            <person name="Johri S."/>
            <person name="Kim M."/>
            <person name="Overton L."/>
            <person name="Reardon M."/>
            <person name="Tsitrin T."/>
            <person name="Vuong H."/>
            <person name="Weaver B."/>
            <person name="Ciecko A."/>
            <person name="Tallon L."/>
            <person name="Jackson J."/>
            <person name="Pai G."/>
            <person name="Aken S.V."/>
            <person name="Utterback T."/>
            <person name="Reidmuller S."/>
            <person name="Feldblyum T."/>
            <person name="Hsiao J."/>
            <person name="Zismann V."/>
            <person name="Iobst S."/>
            <person name="de Vazeille A.R."/>
            <person name="Buell C.R."/>
            <person name="Ying K."/>
            <person name="Li Y."/>
            <person name="Lu T."/>
            <person name="Huang Y."/>
            <person name="Zhao Q."/>
            <person name="Feng Q."/>
            <person name="Zhang L."/>
            <person name="Zhu J."/>
            <person name="Weng Q."/>
            <person name="Mu J."/>
            <person name="Lu Y."/>
            <person name="Fan D."/>
            <person name="Liu Y."/>
            <person name="Guan J."/>
            <person name="Zhang Y."/>
            <person name="Yu S."/>
            <person name="Liu X."/>
            <person name="Zhang Y."/>
            <person name="Hong G."/>
            <person name="Han B."/>
            <person name="Choisne N."/>
            <person name="Demange N."/>
            <person name="Orjeda G."/>
            <person name="Samain S."/>
            <person name="Cattolico L."/>
            <person name="Pelletier E."/>
            <person name="Couloux A."/>
            <person name="Segurens B."/>
            <person name="Wincker P."/>
            <person name="D'Hont A."/>
            <person name="Scarpelli C."/>
            <person name="Weissenbach J."/>
            <person name="Salanoubat M."/>
            <person name="Quetier F."/>
            <person name="Yu Y."/>
            <person name="Kim H.R."/>
            <person name="Rambo T."/>
            <person name="Currie J."/>
            <person name="Collura K."/>
            <person name="Luo M."/>
            <person name="Yang T."/>
            <person name="Ammiraju J.S.S."/>
            <person name="Engler F."/>
            <person name="Soderlund C."/>
            <person name="Wing R.A."/>
            <person name="Palmer L.E."/>
            <person name="de la Bastide M."/>
            <person name="Spiegel L."/>
            <person name="Nascimento L."/>
            <person name="Zutavern T."/>
            <person name="O'Shaughnessy A."/>
            <person name="Dike S."/>
            <person name="Dedhia N."/>
            <person name="Preston R."/>
            <person name="Balija V."/>
            <person name="McCombie W.R."/>
            <person name="Chow T."/>
            <person name="Chen H."/>
            <person name="Chung M."/>
            <person name="Chen C."/>
            <person name="Shaw J."/>
            <person name="Wu H."/>
            <person name="Hsiao K."/>
            <person name="Chao Y."/>
            <person name="Chu M."/>
            <person name="Cheng C."/>
            <person name="Hour A."/>
            <person name="Lee P."/>
            <person name="Lin S."/>
            <person name="Lin Y."/>
            <person name="Liou J."/>
            <person name="Liu S."/>
            <person name="Hsing Y."/>
            <person name="Raghuvanshi S."/>
            <person name="Mohanty A."/>
            <person name="Bharti A.K."/>
            <person name="Gaur A."/>
            <person name="Gupta V."/>
            <person name="Kumar D."/>
            <person name="Ravi V."/>
            <person name="Vij S."/>
            <person name="Kapur A."/>
            <person name="Khurana P."/>
            <person name="Khurana P."/>
            <person name="Khurana J.P."/>
            <person name="Tyagi A.K."/>
            <person name="Gaikwad K."/>
            <person name="Singh A."/>
            <person name="Dalal V."/>
            <person name="Srivastava S."/>
            <person name="Dixit A."/>
            <person name="Pal A.K."/>
            <person name="Ghazi I.A."/>
            <person name="Yadav M."/>
            <person name="Pandit A."/>
            <person name="Bhargava A."/>
            <person name="Sureshbabu K."/>
            <person name="Batra K."/>
            <person name="Sharma T.R."/>
            <person name="Mohapatra T."/>
            <person name="Singh N.K."/>
            <person name="Messing J."/>
            <person name="Nelson A.B."/>
            <person name="Fuks G."/>
            <person name="Kavchok S."/>
            <person name="Keizer G."/>
            <person name="Linton E."/>
            <person name="Llaca V."/>
            <person name="Song R."/>
            <person name="Tanyolac B."/>
            <person name="Young S."/>
            <person name="Ho-Il K."/>
            <person name="Hahn J.H."/>
            <person name="Sangsakoo G."/>
            <person name="Vanavichit A."/>
            <person name="de Mattos Luiz.A.T."/>
            <person name="Zimmer P.D."/>
            <person name="Malone G."/>
            <person name="Dellagostin O."/>
            <person name="de Oliveira A.C."/>
            <person name="Bevan M."/>
            <person name="Bancroft I."/>
            <person name="Minx P."/>
            <person name="Cordum H."/>
            <person name="Wilson R."/>
            <person name="Cheng Z."/>
            <person name="Jin W."/>
            <person name="Jiang J."/>
            <person name="Leong S.A."/>
            <person name="Iwama H."/>
            <person name="Gojobori T."/>
            <person name="Itoh T."/>
            <person name="Niimura Y."/>
            <person name="Fujii Y."/>
            <person name="Habara T."/>
            <person name="Sakai H."/>
            <person name="Sato Y."/>
            <person name="Wilson G."/>
            <person name="Kumar K."/>
            <person name="McCouch S."/>
            <person name="Juretic N."/>
            <person name="Hoen D."/>
            <person name="Wright S."/>
            <person name="Bruskiewich R."/>
            <person name="Bureau T."/>
            <person name="Miyao A."/>
            <person name="Hirochika H."/>
            <person name="Nishikawa T."/>
            <person name="Kadowaki K."/>
            <person name="Sugiura M."/>
            <person name="Burr B."/>
            <person name="Sasaki T."/>
        </authorList>
    </citation>
    <scope>NUCLEOTIDE SEQUENCE [LARGE SCALE GENOMIC DNA]</scope>
    <source>
        <strain evidence="2">cv. Nipponbare</strain>
    </source>
</reference>
<reference evidence="1 2" key="3">
    <citation type="journal article" date="2013" name="Rice">
        <title>Improvement of the Oryza sativa Nipponbare reference genome using next generation sequence and optical map data.</title>
        <authorList>
            <person name="Kawahara Y."/>
            <person name="de la Bastide M."/>
            <person name="Hamilton J.P."/>
            <person name="Kanamori H."/>
            <person name="McCombie W.R."/>
            <person name="Ouyang S."/>
            <person name="Schwartz D.C."/>
            <person name="Tanaka T."/>
            <person name="Wu J."/>
            <person name="Zhou S."/>
            <person name="Childs K.L."/>
            <person name="Davidson R.M."/>
            <person name="Lin H."/>
            <person name="Quesada-Ocampo L."/>
            <person name="Vaillancourt B."/>
            <person name="Sakai H."/>
            <person name="Lee S.S."/>
            <person name="Kim J."/>
            <person name="Numa H."/>
            <person name="Itoh T."/>
            <person name="Buell C.R."/>
            <person name="Matsumoto T."/>
        </authorList>
    </citation>
    <scope>NUCLEOTIDE SEQUENCE [LARGE SCALE GENOMIC DNA]</scope>
    <source>
        <strain evidence="2">cv. Nipponbare</strain>
    </source>
</reference>
<dbReference type="EMBL" id="AP014968">
    <property type="protein sequence ID" value="BAT17526.1"/>
    <property type="molecule type" value="Genomic_DNA"/>
</dbReference>
<evidence type="ECO:0000313" key="2">
    <source>
        <dbReference type="Proteomes" id="UP000059680"/>
    </source>
</evidence>
<evidence type="ECO:0000313" key="1">
    <source>
        <dbReference type="EMBL" id="BAT17526.1"/>
    </source>
</evidence>
<sequence length="92" mass="9630">MSPSFRAAVFCSTAACCYSPASPQCRMQSCGHVEAITRPQAAGLLILLHSRMPAAVPSRAVCVARLISAASSPSVPPALVTMQSMLVDIRPM</sequence>
<reference evidence="1 2" key="2">
    <citation type="journal article" date="2013" name="Plant Cell Physiol.">
        <title>Rice Annotation Project Database (RAP-DB): an integrative and interactive database for rice genomics.</title>
        <authorList>
            <person name="Sakai H."/>
            <person name="Lee S.S."/>
            <person name="Tanaka T."/>
            <person name="Numa H."/>
            <person name="Kim J."/>
            <person name="Kawahara Y."/>
            <person name="Wakimoto H."/>
            <person name="Yang C.C."/>
            <person name="Iwamoto M."/>
            <person name="Abe T."/>
            <person name="Yamada Y."/>
            <person name="Muto A."/>
            <person name="Inokuchi H."/>
            <person name="Ikemura T."/>
            <person name="Matsumoto T."/>
            <person name="Sasaki T."/>
            <person name="Itoh T."/>
        </authorList>
    </citation>
    <scope>NUCLEOTIDE SEQUENCE [LARGE SCALE GENOMIC DNA]</scope>
    <source>
        <strain evidence="2">cv. Nipponbare</strain>
    </source>
</reference>
<protein>
    <submittedName>
        <fullName evidence="1">Os12g0544120 protein</fullName>
    </submittedName>
</protein>
<dbReference type="PaxDb" id="39947-A0A0P0YB72"/>
<dbReference type="Proteomes" id="UP000059680">
    <property type="component" value="Chromosome 12"/>
</dbReference>
<gene>
    <name evidence="1" type="ordered locus">Os12g0544120</name>
    <name evidence="1" type="ORF">OSNPB_120544120</name>
</gene>